<dbReference type="PANTHER" id="PTHR48100">
    <property type="entry name" value="BROAD-SPECIFICITY PHOSPHATASE YOR283W-RELATED"/>
    <property type="match status" value="1"/>
</dbReference>
<reference evidence="3 4" key="1">
    <citation type="journal article" date="2015" name="Front. Microbiol.">
        <title>Genome sequence of the plant growth promoting endophytic yeast Rhodotorula graminis WP1.</title>
        <authorList>
            <person name="Firrincieli A."/>
            <person name="Otillar R."/>
            <person name="Salamov A."/>
            <person name="Schmutz J."/>
            <person name="Khan Z."/>
            <person name="Redman R.S."/>
            <person name="Fleck N.D."/>
            <person name="Lindquist E."/>
            <person name="Grigoriev I.V."/>
            <person name="Doty S.L."/>
        </authorList>
    </citation>
    <scope>NUCLEOTIDE SEQUENCE [LARGE SCALE GENOMIC DNA]</scope>
    <source>
        <strain evidence="3 4">WP1</strain>
    </source>
</reference>
<keyword evidence="4" id="KW-1185">Reference proteome</keyword>
<accession>A0A194SC74</accession>
<dbReference type="Proteomes" id="UP000053890">
    <property type="component" value="Unassembled WGS sequence"/>
</dbReference>
<dbReference type="AlphaFoldDB" id="A0A194SC74"/>
<organism evidence="3 4">
    <name type="scientific">Rhodotorula graminis (strain WP1)</name>
    <dbReference type="NCBI Taxonomy" id="578459"/>
    <lineage>
        <taxon>Eukaryota</taxon>
        <taxon>Fungi</taxon>
        <taxon>Dikarya</taxon>
        <taxon>Basidiomycota</taxon>
        <taxon>Pucciniomycotina</taxon>
        <taxon>Microbotryomycetes</taxon>
        <taxon>Sporidiobolales</taxon>
        <taxon>Sporidiobolaceae</taxon>
        <taxon>Rhodotorula</taxon>
    </lineage>
</organism>
<protein>
    <recommendedName>
        <fullName evidence="5">Phosphoglycerate mutase</fullName>
    </recommendedName>
</protein>
<dbReference type="CDD" id="cd07067">
    <property type="entry name" value="HP_PGM_like"/>
    <property type="match status" value="1"/>
</dbReference>
<dbReference type="SMART" id="SM00855">
    <property type="entry name" value="PGAM"/>
    <property type="match status" value="1"/>
</dbReference>
<dbReference type="EMBL" id="KQ474073">
    <property type="protein sequence ID" value="KPV78050.1"/>
    <property type="molecule type" value="Genomic_DNA"/>
</dbReference>
<dbReference type="OMA" id="GWLIWRD"/>
<feature type="binding site" evidence="2">
    <location>
        <position position="74"/>
    </location>
    <ligand>
        <name>substrate</name>
    </ligand>
</feature>
<gene>
    <name evidence="3" type="ORF">RHOBADRAFT_10762</name>
</gene>
<dbReference type="GeneID" id="28972454"/>
<evidence type="ECO:0008006" key="5">
    <source>
        <dbReference type="Google" id="ProtNLM"/>
    </source>
</evidence>
<proteinExistence type="predicted"/>
<dbReference type="InterPro" id="IPR013078">
    <property type="entry name" value="His_Pase_superF_clade-1"/>
</dbReference>
<evidence type="ECO:0000313" key="3">
    <source>
        <dbReference type="EMBL" id="KPV78050.1"/>
    </source>
</evidence>
<sequence>MSAADSKPRLPRVFIVRHGETEWSLSGQHTGLSDIPLTQKGEDILRELGGRIVGKGKVLDPTHIQHVFVSPRQRAQKTFSLLFDNRGVEVPSYSTEDGVREWDYGVCEGKKTAEIRSELGEDWDIWTMGCPEGESPDEMTARCDAMIQKVVDLADAHHGKEETAGSHGDIVIISHGHFSRCFMTRWCKLNLSQGRIFVADTGALHKLGFQHRNFDERSLLGLNLYSVEE</sequence>
<feature type="binding site" evidence="2">
    <location>
        <begin position="30"/>
        <end position="31"/>
    </location>
    <ligand>
        <name>substrate</name>
    </ligand>
</feature>
<dbReference type="InterPro" id="IPR029033">
    <property type="entry name" value="His_PPase_superfam"/>
</dbReference>
<dbReference type="Gene3D" id="3.40.50.1240">
    <property type="entry name" value="Phosphoglycerate mutase-like"/>
    <property type="match status" value="1"/>
</dbReference>
<feature type="active site" description="Tele-phosphohistidine intermediate" evidence="1">
    <location>
        <position position="18"/>
    </location>
</feature>
<evidence type="ECO:0000256" key="1">
    <source>
        <dbReference type="PIRSR" id="PIRSR613078-1"/>
    </source>
</evidence>
<dbReference type="PANTHER" id="PTHR48100:SF15">
    <property type="entry name" value="SEDOHEPTULOSE 1,7-BISPHOSPHATASE"/>
    <property type="match status" value="1"/>
</dbReference>
<dbReference type="GO" id="GO:0046390">
    <property type="term" value="P:ribose phosphate biosynthetic process"/>
    <property type="evidence" value="ECO:0007669"/>
    <property type="project" value="TreeGrafter"/>
</dbReference>
<evidence type="ECO:0000313" key="4">
    <source>
        <dbReference type="Proteomes" id="UP000053890"/>
    </source>
</evidence>
<dbReference type="OrthoDB" id="4818801at2759"/>
<name>A0A194SC74_RHOGW</name>
<feature type="binding site" evidence="2">
    <location>
        <begin position="101"/>
        <end position="104"/>
    </location>
    <ligand>
        <name>substrate</name>
    </ligand>
</feature>
<dbReference type="GO" id="GO:0050278">
    <property type="term" value="F:sedoheptulose-bisphosphatase activity"/>
    <property type="evidence" value="ECO:0007669"/>
    <property type="project" value="TreeGrafter"/>
</dbReference>
<dbReference type="Pfam" id="PF00300">
    <property type="entry name" value="His_Phos_1"/>
    <property type="match status" value="1"/>
</dbReference>
<dbReference type="InterPro" id="IPR050275">
    <property type="entry name" value="PGM_Phosphatase"/>
</dbReference>
<evidence type="ECO:0000256" key="2">
    <source>
        <dbReference type="PIRSR" id="PIRSR613078-2"/>
    </source>
</evidence>
<dbReference type="SUPFAM" id="SSF53254">
    <property type="entry name" value="Phosphoglycerate mutase-like"/>
    <property type="match status" value="1"/>
</dbReference>
<dbReference type="RefSeq" id="XP_018274099.1">
    <property type="nucleotide sequence ID" value="XM_018412005.1"/>
</dbReference>
<dbReference type="STRING" id="578459.A0A194SC74"/>
<feature type="active site" description="Proton donor/acceptor" evidence="1">
    <location>
        <position position="101"/>
    </location>
</feature>